<feature type="compositionally biased region" description="Basic and acidic residues" evidence="1">
    <location>
        <begin position="8"/>
        <end position="17"/>
    </location>
</feature>
<evidence type="ECO:0000256" key="1">
    <source>
        <dbReference type="SAM" id="MobiDB-lite"/>
    </source>
</evidence>
<keyword evidence="3" id="KW-0808">Transferase</keyword>
<evidence type="ECO:0000259" key="2">
    <source>
        <dbReference type="Pfam" id="PF08241"/>
    </source>
</evidence>
<dbReference type="RefSeq" id="WP_143940188.1">
    <property type="nucleotide sequence ID" value="NZ_VKLS01000092.1"/>
</dbReference>
<dbReference type="GO" id="GO:0017000">
    <property type="term" value="P:antibiotic biosynthetic process"/>
    <property type="evidence" value="ECO:0007669"/>
    <property type="project" value="UniProtKB-ARBA"/>
</dbReference>
<keyword evidence="4" id="KW-1185">Reference proteome</keyword>
<dbReference type="AlphaFoldDB" id="A0A553ZLG5"/>
<dbReference type="EMBL" id="VKLS01000092">
    <property type="protein sequence ID" value="TSB42312.1"/>
    <property type="molecule type" value="Genomic_DNA"/>
</dbReference>
<gene>
    <name evidence="3" type="ORF">FNZ23_10605</name>
</gene>
<dbReference type="SUPFAM" id="SSF53335">
    <property type="entry name" value="S-adenosyl-L-methionine-dependent methyltransferases"/>
    <property type="match status" value="1"/>
</dbReference>
<keyword evidence="3" id="KW-0489">Methyltransferase</keyword>
<dbReference type="GO" id="GO:0008757">
    <property type="term" value="F:S-adenosylmethionine-dependent methyltransferase activity"/>
    <property type="evidence" value="ECO:0007669"/>
    <property type="project" value="InterPro"/>
</dbReference>
<dbReference type="PANTHER" id="PTHR43861">
    <property type="entry name" value="TRANS-ACONITATE 2-METHYLTRANSFERASE-RELATED"/>
    <property type="match status" value="1"/>
</dbReference>
<dbReference type="InterPro" id="IPR013216">
    <property type="entry name" value="Methyltransf_11"/>
</dbReference>
<dbReference type="Gene3D" id="3.40.50.150">
    <property type="entry name" value="Vaccinia Virus protein VP39"/>
    <property type="match status" value="1"/>
</dbReference>
<dbReference type="InterPro" id="IPR029063">
    <property type="entry name" value="SAM-dependent_MTases_sf"/>
</dbReference>
<sequence length="232" mass="24349">MTPPPEGRSCRSPEPVRPRWSPTGPLADARSGGAAYWEAAAATFDDAPDHGLRDPAVRAAWAARLRGWLPAPPAGLLDLGCGTGSLALLAAEAGHRVLGVDHAPAMIARARAKLAGHDARFLPGDAALPPVGEERFDTVLVRHVLWALPDPPAVLRHWAGLLAPGGRLVLIEGRWGEADPTGVAATELLACIRELGLGFRVHVEDLSGDPALWGREVSDERYALIAGLLGAA</sequence>
<proteinExistence type="predicted"/>
<dbReference type="CDD" id="cd02440">
    <property type="entry name" value="AdoMet_MTases"/>
    <property type="match status" value="1"/>
</dbReference>
<dbReference type="GO" id="GO:0032259">
    <property type="term" value="P:methylation"/>
    <property type="evidence" value="ECO:0007669"/>
    <property type="project" value="UniProtKB-KW"/>
</dbReference>
<evidence type="ECO:0000313" key="4">
    <source>
        <dbReference type="Proteomes" id="UP000320888"/>
    </source>
</evidence>
<protein>
    <submittedName>
        <fullName evidence="3">Class I SAM-dependent methyltransferase</fullName>
    </submittedName>
</protein>
<organism evidence="3 4">
    <name type="scientific">Streptomyces benahoarensis</name>
    <dbReference type="NCBI Taxonomy" id="2595054"/>
    <lineage>
        <taxon>Bacteria</taxon>
        <taxon>Bacillati</taxon>
        <taxon>Actinomycetota</taxon>
        <taxon>Actinomycetes</taxon>
        <taxon>Kitasatosporales</taxon>
        <taxon>Streptomycetaceae</taxon>
        <taxon>Streptomyces</taxon>
    </lineage>
</organism>
<dbReference type="Pfam" id="PF08241">
    <property type="entry name" value="Methyltransf_11"/>
    <property type="match status" value="1"/>
</dbReference>
<dbReference type="Proteomes" id="UP000320888">
    <property type="component" value="Unassembled WGS sequence"/>
</dbReference>
<feature type="region of interest" description="Disordered" evidence="1">
    <location>
        <begin position="1"/>
        <end position="29"/>
    </location>
</feature>
<name>A0A553ZLG5_9ACTN</name>
<feature type="domain" description="Methyltransferase type 11" evidence="2">
    <location>
        <begin position="77"/>
        <end position="170"/>
    </location>
</feature>
<accession>A0A553ZLG5</accession>
<evidence type="ECO:0000313" key="3">
    <source>
        <dbReference type="EMBL" id="TSB42312.1"/>
    </source>
</evidence>
<dbReference type="OrthoDB" id="21342at2"/>
<comment type="caution">
    <text evidence="3">The sequence shown here is derived from an EMBL/GenBank/DDBJ whole genome shotgun (WGS) entry which is preliminary data.</text>
</comment>
<reference evidence="3 4" key="1">
    <citation type="submission" date="2019-07" db="EMBL/GenBank/DDBJ databases">
        <title>Draft genome for Streptomyces benahoarensis MZ03-48.</title>
        <authorList>
            <person name="Gonzalez-Pimentel J.L."/>
        </authorList>
    </citation>
    <scope>NUCLEOTIDE SEQUENCE [LARGE SCALE GENOMIC DNA]</scope>
    <source>
        <strain evidence="3 4">MZ03-48</strain>
    </source>
</reference>